<protein>
    <submittedName>
        <fullName evidence="1">Uncharacterized protein</fullName>
    </submittedName>
</protein>
<evidence type="ECO:0000313" key="1">
    <source>
        <dbReference type="EMBL" id="GAO08971.1"/>
    </source>
</evidence>
<comment type="caution">
    <text evidence="1">The sequence shown here is derived from an EMBL/GenBank/DDBJ whole genome shotgun (WGS) entry which is preliminary data.</text>
</comment>
<dbReference type="Proteomes" id="UP000048965">
    <property type="component" value="Unassembled WGS sequence"/>
</dbReference>
<proteinExistence type="predicted"/>
<gene>
    <name evidence="1" type="ORF">TPA0598_04_06070</name>
</gene>
<sequence length="330" mass="36372">MRAYPYPRLSGAVTSRVTAVRLRGPGDVREDLDTKGFSVVEHVVALGRAERDDWHTARLSLSATIPAREIAEKGRWSEVAVVAVLTEKATNARFVTRLGCAAGDGKEWAGEIEVHRPGFVDRASLAVHVVATVDGVAGRIIGSTEREWMIDVTADVPLRDRELDVTTSSFARGAAWLRPYRDAPWIVDPSGRMPTVRLNSDFEGLLALVEGEASKVESVVGEMLMAQMCTDVWTAVFHTAIGDLEIEDDGTPLLPPDWRGEVLREMLPDVVPGHSVEDALREVHTRRRGDGSWAELQPRIHIAATRRAGVPKTLTDTVRKIERLEQENHA</sequence>
<name>A0A0N7YLJ3_9ACTN</name>
<reference evidence="2" key="1">
    <citation type="submission" date="2014-09" db="EMBL/GenBank/DDBJ databases">
        <title>Whole genome shotgun sequence of Streptomyces sp. NBRC 110027.</title>
        <authorList>
            <person name="Komaki H."/>
            <person name="Ichikawa N."/>
            <person name="Katano-Makiyama Y."/>
            <person name="Hosoyama A."/>
            <person name="Hashimoto M."/>
            <person name="Uohara A."/>
            <person name="Kitahashi Y."/>
            <person name="Ohji S."/>
            <person name="Kimura A."/>
            <person name="Yamazoe A."/>
            <person name="Igarashi Y."/>
            <person name="Fujita N."/>
        </authorList>
    </citation>
    <scope>NUCLEOTIDE SEQUENCE [LARGE SCALE GENOMIC DNA]</scope>
    <source>
        <strain evidence="2">NBRC 110027</strain>
    </source>
</reference>
<dbReference type="AlphaFoldDB" id="A0A0N7YLJ3"/>
<accession>A0A0N7YLJ3</accession>
<evidence type="ECO:0000313" key="2">
    <source>
        <dbReference type="Proteomes" id="UP000048965"/>
    </source>
</evidence>
<keyword evidence="2" id="KW-1185">Reference proteome</keyword>
<organism evidence="1 2">
    <name type="scientific">Streptomyces lydicamycinicus</name>
    <dbReference type="NCBI Taxonomy" id="1546107"/>
    <lineage>
        <taxon>Bacteria</taxon>
        <taxon>Bacillati</taxon>
        <taxon>Actinomycetota</taxon>
        <taxon>Actinomycetes</taxon>
        <taxon>Kitasatosporales</taxon>
        <taxon>Streptomycetaceae</taxon>
        <taxon>Streptomyces</taxon>
    </lineage>
</organism>
<dbReference type="EMBL" id="BBNO01000004">
    <property type="protein sequence ID" value="GAO08971.1"/>
    <property type="molecule type" value="Genomic_DNA"/>
</dbReference>
<dbReference type="RefSeq" id="WP_181018611.1">
    <property type="nucleotide sequence ID" value="NZ_BBNO01000004.1"/>
</dbReference>
<reference evidence="1 2" key="2">
    <citation type="journal article" date="2015" name="Stand. Genomic Sci.">
        <title>Draft genome sequence of marine-derived Streptomyces sp. TP-A0598, a producer of anti-MRSA antibiotic lydicamycins.</title>
        <authorList>
            <person name="Komaki H."/>
            <person name="Ichikawa N."/>
            <person name="Hosoyama A."/>
            <person name="Fujita N."/>
            <person name="Igarashi Y."/>
        </authorList>
    </citation>
    <scope>NUCLEOTIDE SEQUENCE [LARGE SCALE GENOMIC DNA]</scope>
    <source>
        <strain evidence="1 2">NBRC 110027</strain>
    </source>
</reference>